<keyword evidence="2" id="KW-1185">Reference proteome</keyword>
<proteinExistence type="predicted"/>
<reference evidence="1 2" key="1">
    <citation type="submission" date="2023-12" db="EMBL/GenBank/DDBJ databases">
        <title>Gut-associated functions are favored during microbiome assembly across C. elegans life.</title>
        <authorList>
            <person name="Zimmermann J."/>
        </authorList>
    </citation>
    <scope>NUCLEOTIDE SEQUENCE [LARGE SCALE GENOMIC DNA]</scope>
    <source>
        <strain evidence="1 2">MYb71</strain>
    </source>
</reference>
<accession>A0ABU8PJP0</accession>
<sequence>MLGITTYANYFIADSQRLKSEQSQELQRIKTERYQEVQLLISSMVDFQTFAAAFATEMFDQKIADKEAKTRLVENLNQQLARLKVIENWASPEQLGAVESYRLALMRMIDVVYKTNDLIALGDFYGTASKLTVAKNGLTKTLLSA</sequence>
<evidence type="ECO:0000313" key="2">
    <source>
        <dbReference type="Proteomes" id="UP001375812"/>
    </source>
</evidence>
<gene>
    <name evidence="1" type="ORF">WH297_19305</name>
</gene>
<dbReference type="RefSeq" id="WP_105544250.1">
    <property type="nucleotide sequence ID" value="NZ_JBBGZH010000002.1"/>
</dbReference>
<name>A0ABU8PJP0_9HYPH</name>
<dbReference type="EMBL" id="JBBGZH010000002">
    <property type="protein sequence ID" value="MEJ5021864.1"/>
    <property type="molecule type" value="Genomic_DNA"/>
</dbReference>
<dbReference type="Proteomes" id="UP001375812">
    <property type="component" value="Unassembled WGS sequence"/>
</dbReference>
<protein>
    <submittedName>
        <fullName evidence="1">Uncharacterized protein</fullName>
    </submittedName>
</protein>
<organism evidence="1 2">
    <name type="scientific">Ochrobactrum vermis</name>
    <dbReference type="NCBI Taxonomy" id="1827297"/>
    <lineage>
        <taxon>Bacteria</taxon>
        <taxon>Pseudomonadati</taxon>
        <taxon>Pseudomonadota</taxon>
        <taxon>Alphaproteobacteria</taxon>
        <taxon>Hyphomicrobiales</taxon>
        <taxon>Brucellaceae</taxon>
        <taxon>Brucella/Ochrobactrum group</taxon>
        <taxon>Ochrobactrum</taxon>
    </lineage>
</organism>
<evidence type="ECO:0000313" key="1">
    <source>
        <dbReference type="EMBL" id="MEJ5021864.1"/>
    </source>
</evidence>
<comment type="caution">
    <text evidence="1">The sequence shown here is derived from an EMBL/GenBank/DDBJ whole genome shotgun (WGS) entry which is preliminary data.</text>
</comment>